<reference evidence="2 3" key="1">
    <citation type="journal article" date="2018" name="Front. Microbiol.">
        <title>Genomic and genetic insights into a cosmopolitan fungus, Paecilomyces variotii (Eurotiales).</title>
        <authorList>
            <person name="Urquhart A.S."/>
            <person name="Mondo S.J."/>
            <person name="Makela M.R."/>
            <person name="Hane J.K."/>
            <person name="Wiebenga A."/>
            <person name="He G."/>
            <person name="Mihaltcheva S."/>
            <person name="Pangilinan J."/>
            <person name="Lipzen A."/>
            <person name="Barry K."/>
            <person name="de Vries R.P."/>
            <person name="Grigoriev I.V."/>
            <person name="Idnurm A."/>
        </authorList>
    </citation>
    <scope>NUCLEOTIDE SEQUENCE [LARGE SCALE GENOMIC DNA]</scope>
    <source>
        <strain evidence="2 3">CBS 101075</strain>
    </source>
</reference>
<dbReference type="EMBL" id="RCNU01000001">
    <property type="protein sequence ID" value="RWQ99988.1"/>
    <property type="molecule type" value="Genomic_DNA"/>
</dbReference>
<feature type="compositionally biased region" description="Basic and acidic residues" evidence="1">
    <location>
        <begin position="83"/>
        <end position="98"/>
    </location>
</feature>
<protein>
    <submittedName>
        <fullName evidence="2">Uncharacterized protein</fullName>
    </submittedName>
</protein>
<feature type="region of interest" description="Disordered" evidence="1">
    <location>
        <begin position="68"/>
        <end position="209"/>
    </location>
</feature>
<gene>
    <name evidence="2" type="ORF">C8Q69DRAFT_453266</name>
</gene>
<dbReference type="GeneID" id="39598889"/>
<dbReference type="RefSeq" id="XP_028489633.1">
    <property type="nucleotide sequence ID" value="XM_028629612.1"/>
</dbReference>
<sequence length="209" mass="23968">MGFTETQNKATNILGYLWYLETYAFVKAPLTISIHHHHHHNHTHEDKQEHHTTTNMCHFSTLRKIFSTKKKKKSDGTNDDDVHDSHSDHPQKGLERDNNNTPQQDEESSGLDDPNAALTEVSSPEPVQDRGDGRLSRRRSLEDQYEANKENARHHQDGEDTDPFGNLSEVASPEPVQDRDEDGTLSRHASLEDRLESLRRRESRSSTSR</sequence>
<proteinExistence type="predicted"/>
<evidence type="ECO:0000313" key="3">
    <source>
        <dbReference type="Proteomes" id="UP000283841"/>
    </source>
</evidence>
<accession>A0A443I7G3</accession>
<feature type="compositionally biased region" description="Basic and acidic residues" evidence="1">
    <location>
        <begin position="176"/>
        <end position="209"/>
    </location>
</feature>
<dbReference type="Proteomes" id="UP000283841">
    <property type="component" value="Unassembled WGS sequence"/>
</dbReference>
<evidence type="ECO:0000313" key="2">
    <source>
        <dbReference type="EMBL" id="RWQ99988.1"/>
    </source>
</evidence>
<comment type="caution">
    <text evidence="2">The sequence shown here is derived from an EMBL/GenBank/DDBJ whole genome shotgun (WGS) entry which is preliminary data.</text>
</comment>
<evidence type="ECO:0000256" key="1">
    <source>
        <dbReference type="SAM" id="MobiDB-lite"/>
    </source>
</evidence>
<dbReference type="AlphaFoldDB" id="A0A443I7G3"/>
<dbReference type="VEuPathDB" id="FungiDB:C8Q69DRAFT_453266"/>
<feature type="compositionally biased region" description="Basic and acidic residues" evidence="1">
    <location>
        <begin position="127"/>
        <end position="158"/>
    </location>
</feature>
<name>A0A443I7G3_BYSSP</name>
<organism evidence="2 3">
    <name type="scientific">Byssochlamys spectabilis</name>
    <name type="common">Paecilomyces variotii</name>
    <dbReference type="NCBI Taxonomy" id="264951"/>
    <lineage>
        <taxon>Eukaryota</taxon>
        <taxon>Fungi</taxon>
        <taxon>Dikarya</taxon>
        <taxon>Ascomycota</taxon>
        <taxon>Pezizomycotina</taxon>
        <taxon>Eurotiomycetes</taxon>
        <taxon>Eurotiomycetidae</taxon>
        <taxon>Eurotiales</taxon>
        <taxon>Thermoascaceae</taxon>
        <taxon>Paecilomyces</taxon>
    </lineage>
</organism>
<keyword evidence="3" id="KW-1185">Reference proteome</keyword>